<proteinExistence type="predicted"/>
<reference evidence="2" key="1">
    <citation type="submission" date="2023-10" db="EMBL/GenBank/DDBJ databases">
        <title>Genome assembly of Pristionchus species.</title>
        <authorList>
            <person name="Yoshida K."/>
            <person name="Sommer R.J."/>
        </authorList>
    </citation>
    <scope>NUCLEOTIDE SEQUENCE</scope>
    <source>
        <strain evidence="2">RS0144</strain>
    </source>
</reference>
<protein>
    <recommendedName>
        <fullName evidence="4">Biogenesis of lysosome-related organelles complex 1 subunit 5</fullName>
    </recommendedName>
</protein>
<sequence length="162" mass="19092">SQVTPEYIAEEVEKAVVFHKETVVMATNFYEDQIDRIIEFHKNLCDRYFEHKVPMLNNQIDAMERAFGGEFSAWNDTVFRLGSTFSASLANLDALSTETLIEEHHPSAQFVSKTTGDFEVKLKIFQQEMLDKREEAAEYQEKEREEIQNRFRELTQKRQEME</sequence>
<feature type="non-terminal residue" evidence="2">
    <location>
        <position position="162"/>
    </location>
</feature>
<gene>
    <name evidence="2" type="ORF">PENTCL1PPCAC_17305</name>
</gene>
<feature type="non-terminal residue" evidence="2">
    <location>
        <position position="1"/>
    </location>
</feature>
<accession>A0AAV5TLH7</accession>
<dbReference type="EMBL" id="BTSX01000004">
    <property type="protein sequence ID" value="GMS95130.1"/>
    <property type="molecule type" value="Genomic_DNA"/>
</dbReference>
<evidence type="ECO:0000313" key="3">
    <source>
        <dbReference type="Proteomes" id="UP001432027"/>
    </source>
</evidence>
<keyword evidence="3" id="KW-1185">Reference proteome</keyword>
<evidence type="ECO:0000313" key="2">
    <source>
        <dbReference type="EMBL" id="GMS95130.1"/>
    </source>
</evidence>
<feature type="coiled-coil region" evidence="1">
    <location>
        <begin position="122"/>
        <end position="157"/>
    </location>
</feature>
<keyword evidence="1" id="KW-0175">Coiled coil</keyword>
<evidence type="ECO:0008006" key="4">
    <source>
        <dbReference type="Google" id="ProtNLM"/>
    </source>
</evidence>
<dbReference type="AlphaFoldDB" id="A0AAV5TLH7"/>
<evidence type="ECO:0000256" key="1">
    <source>
        <dbReference type="SAM" id="Coils"/>
    </source>
</evidence>
<dbReference type="Proteomes" id="UP001432027">
    <property type="component" value="Unassembled WGS sequence"/>
</dbReference>
<comment type="caution">
    <text evidence="2">The sequence shown here is derived from an EMBL/GenBank/DDBJ whole genome shotgun (WGS) entry which is preliminary data.</text>
</comment>
<name>A0AAV5TLH7_9BILA</name>
<organism evidence="2 3">
    <name type="scientific">Pristionchus entomophagus</name>
    <dbReference type="NCBI Taxonomy" id="358040"/>
    <lineage>
        <taxon>Eukaryota</taxon>
        <taxon>Metazoa</taxon>
        <taxon>Ecdysozoa</taxon>
        <taxon>Nematoda</taxon>
        <taxon>Chromadorea</taxon>
        <taxon>Rhabditida</taxon>
        <taxon>Rhabditina</taxon>
        <taxon>Diplogasteromorpha</taxon>
        <taxon>Diplogasteroidea</taxon>
        <taxon>Neodiplogasteridae</taxon>
        <taxon>Pristionchus</taxon>
    </lineage>
</organism>